<proteinExistence type="predicted"/>
<protein>
    <submittedName>
        <fullName evidence="2">Dentin sialophosphoprotein-like</fullName>
    </submittedName>
</protein>
<reference evidence="2 3" key="1">
    <citation type="journal article" date="2015" name="Proc. Natl. Acad. Sci. U.S.A.">
        <title>The resurrection genome of Boea hygrometrica: A blueprint for survival of dehydration.</title>
        <authorList>
            <person name="Xiao L."/>
            <person name="Yang G."/>
            <person name="Zhang L."/>
            <person name="Yang X."/>
            <person name="Zhao S."/>
            <person name="Ji Z."/>
            <person name="Zhou Q."/>
            <person name="Hu M."/>
            <person name="Wang Y."/>
            <person name="Chen M."/>
            <person name="Xu Y."/>
            <person name="Jin H."/>
            <person name="Xiao X."/>
            <person name="Hu G."/>
            <person name="Bao F."/>
            <person name="Hu Y."/>
            <person name="Wan P."/>
            <person name="Li L."/>
            <person name="Deng X."/>
            <person name="Kuang T."/>
            <person name="Xiang C."/>
            <person name="Zhu J.K."/>
            <person name="Oliver M.J."/>
            <person name="He Y."/>
        </authorList>
    </citation>
    <scope>NUCLEOTIDE SEQUENCE [LARGE SCALE GENOMIC DNA]</scope>
    <source>
        <strain evidence="3">cv. XS01</strain>
    </source>
</reference>
<evidence type="ECO:0000256" key="1">
    <source>
        <dbReference type="SAM" id="MobiDB-lite"/>
    </source>
</evidence>
<dbReference type="GO" id="GO:0009786">
    <property type="term" value="P:regulation of asymmetric cell division"/>
    <property type="evidence" value="ECO:0007669"/>
    <property type="project" value="InterPro"/>
</dbReference>
<evidence type="ECO:0000313" key="3">
    <source>
        <dbReference type="Proteomes" id="UP000250235"/>
    </source>
</evidence>
<dbReference type="EMBL" id="KQ994498">
    <property type="protein sequence ID" value="KZV48056.1"/>
    <property type="molecule type" value="Genomic_DNA"/>
</dbReference>
<dbReference type="PANTHER" id="PTHR33914">
    <property type="entry name" value="18S PRE-RIBOSOMAL ASSEMBLY PROTEIN GAR2-LIKE PROTEIN"/>
    <property type="match status" value="1"/>
</dbReference>
<dbReference type="AlphaFoldDB" id="A0A2Z7CT90"/>
<name>A0A2Z7CT90_9LAMI</name>
<dbReference type="InterPro" id="IPR040378">
    <property type="entry name" value="BASL"/>
</dbReference>
<keyword evidence="3" id="KW-1185">Reference proteome</keyword>
<accession>A0A2Z7CT90</accession>
<dbReference type="Proteomes" id="UP000250235">
    <property type="component" value="Unassembled WGS sequence"/>
</dbReference>
<dbReference type="PANTHER" id="PTHR33914:SF2">
    <property type="entry name" value="OS02G0582100 PROTEIN"/>
    <property type="match status" value="1"/>
</dbReference>
<feature type="compositionally biased region" description="Basic and acidic residues" evidence="1">
    <location>
        <begin position="429"/>
        <end position="446"/>
    </location>
</feature>
<sequence>MNMKENQETAFYDPKSFGKKADALAFESKEACQVNGSKRTNDPIAFEIKVGGKHWNINNVDAFLNNRGSGRLESPRKSSAAKGEEKLHCSPAVESSIVDMKSESSDLGSPQMTTSGLFEKDPDFFTDKNVLECESPELTVRDKEINLHDVKDICIDEGMPTKGKILVESCKDDQPGAGGGINNVYVISNGVEAESLGNNRSIGETECGKTGVSYDELLAQCRLKLPSGNFSADDSCKNCEMEDPVQIGETNCVGTENPEEESYVESKLPIQEFETRSFLCSFFKSLDDEGNKAVEQHDKIFLGEEGSKIPEAAADAESEAGKKEDIEPNTVLYDSKIEGGSITFNFNSSEHEVSNVTNEQTVNSKEELTESANVHAHRDGNADNISDSSITQCATTKENATVEAGEQVGDAKNEDSDRSTEGIPVQHVSSEDVKNEKAHDDQEPHPIKHGRRNSDEASVISQLRHDDGESSFTAAGLITYSGPIAYSGSLSLRSDGSAASGRSFAFPILQSEWNSSPVRMAKADRRHFRKHKGWRSGLLCCRF</sequence>
<dbReference type="OrthoDB" id="1911032at2759"/>
<feature type="region of interest" description="Disordered" evidence="1">
    <location>
        <begin position="398"/>
        <end position="459"/>
    </location>
</feature>
<gene>
    <name evidence="2" type="ORF">F511_31031</name>
</gene>
<feature type="region of interest" description="Disordered" evidence="1">
    <location>
        <begin position="66"/>
        <end position="86"/>
    </location>
</feature>
<evidence type="ECO:0000313" key="2">
    <source>
        <dbReference type="EMBL" id="KZV48056.1"/>
    </source>
</evidence>
<feature type="compositionally biased region" description="Basic and acidic residues" evidence="1">
    <location>
        <begin position="409"/>
        <end position="420"/>
    </location>
</feature>
<organism evidence="2 3">
    <name type="scientific">Dorcoceras hygrometricum</name>
    <dbReference type="NCBI Taxonomy" id="472368"/>
    <lineage>
        <taxon>Eukaryota</taxon>
        <taxon>Viridiplantae</taxon>
        <taxon>Streptophyta</taxon>
        <taxon>Embryophyta</taxon>
        <taxon>Tracheophyta</taxon>
        <taxon>Spermatophyta</taxon>
        <taxon>Magnoliopsida</taxon>
        <taxon>eudicotyledons</taxon>
        <taxon>Gunneridae</taxon>
        <taxon>Pentapetalae</taxon>
        <taxon>asterids</taxon>
        <taxon>lamiids</taxon>
        <taxon>Lamiales</taxon>
        <taxon>Gesneriaceae</taxon>
        <taxon>Didymocarpoideae</taxon>
        <taxon>Trichosporeae</taxon>
        <taxon>Loxocarpinae</taxon>
        <taxon>Dorcoceras</taxon>
    </lineage>
</organism>